<name>H0UPH9_9BACT</name>
<dbReference type="EMBL" id="CM001377">
    <property type="protein sequence ID" value="EHM10610.1"/>
    <property type="molecule type" value="Genomic_DNA"/>
</dbReference>
<keyword evidence="2" id="KW-1185">Reference proteome</keyword>
<protein>
    <recommendedName>
        <fullName evidence="3">Sulfur transfer protein involved in thiamine biosynthesis</fullName>
    </recommendedName>
</protein>
<sequence length="69" mass="7149">MEVRVLLPLGGEKKVSLPGSSAVVRDVLLAAGLDISHVGAVVRSSRILSMEDEVHHGEVLAVLPPLDGG</sequence>
<dbReference type="Proteomes" id="UP000005730">
    <property type="component" value="Chromosome"/>
</dbReference>
<proteinExistence type="predicted"/>
<evidence type="ECO:0000313" key="2">
    <source>
        <dbReference type="Proteomes" id="UP000005730"/>
    </source>
</evidence>
<dbReference type="HOGENOM" id="CLU_2774638_0_0_0"/>
<dbReference type="AlphaFoldDB" id="H0UPH9"/>
<gene>
    <name evidence="1" type="ORF">TheveDRAFT_1492</name>
</gene>
<organism evidence="1 2">
    <name type="scientific">Thermanaerovibrio velox DSM 12556</name>
    <dbReference type="NCBI Taxonomy" id="926567"/>
    <lineage>
        <taxon>Bacteria</taxon>
        <taxon>Thermotogati</taxon>
        <taxon>Synergistota</taxon>
        <taxon>Synergistia</taxon>
        <taxon>Synergistales</taxon>
        <taxon>Synergistaceae</taxon>
        <taxon>Thermanaerovibrio</taxon>
    </lineage>
</organism>
<accession>H0UPH9</accession>
<dbReference type="RefSeq" id="WP_006584104.1">
    <property type="nucleotide sequence ID" value="NZ_CM001377.1"/>
</dbReference>
<dbReference type="STRING" id="926567.TheveDRAFT_1492"/>
<dbReference type="InterPro" id="IPR016155">
    <property type="entry name" value="Mopterin_synth/thiamin_S_b"/>
</dbReference>
<reference evidence="1 2" key="1">
    <citation type="submission" date="2011-10" db="EMBL/GenBank/DDBJ databases">
        <title>The Noncontiguous Finished genome of Thermanaerovibrio velox DSM 12556.</title>
        <authorList>
            <consortium name="US DOE Joint Genome Institute (JGI-PGF)"/>
            <person name="Lucas S."/>
            <person name="Copeland A."/>
            <person name="Lapidus A."/>
            <person name="Glavina del Rio T."/>
            <person name="Dalin E."/>
            <person name="Tice H."/>
            <person name="Bruce D."/>
            <person name="Goodwin L."/>
            <person name="Pitluck S."/>
            <person name="Peters L."/>
            <person name="Mikhailova N."/>
            <person name="Teshima H."/>
            <person name="Kyrpides N."/>
            <person name="Mavromatis K."/>
            <person name="Ivanova N."/>
            <person name="Markowitz V."/>
            <person name="Cheng J.-F."/>
            <person name="Hugenholtz P."/>
            <person name="Woyke T."/>
            <person name="Wu D."/>
            <person name="Spring S."/>
            <person name="Brambilla E.-M."/>
            <person name="Klenk H.-P."/>
            <person name="Eisen J.A."/>
        </authorList>
    </citation>
    <scope>NUCLEOTIDE SEQUENCE [LARGE SCALE GENOMIC DNA]</scope>
    <source>
        <strain evidence="1 2">DSM 12556</strain>
    </source>
</reference>
<dbReference type="SUPFAM" id="SSF54285">
    <property type="entry name" value="MoaD/ThiS"/>
    <property type="match status" value="1"/>
</dbReference>
<evidence type="ECO:0008006" key="3">
    <source>
        <dbReference type="Google" id="ProtNLM"/>
    </source>
</evidence>
<evidence type="ECO:0000313" key="1">
    <source>
        <dbReference type="EMBL" id="EHM10610.1"/>
    </source>
</evidence>